<evidence type="ECO:0000313" key="2">
    <source>
        <dbReference type="EMBL" id="MCI34640.1"/>
    </source>
</evidence>
<dbReference type="Proteomes" id="UP000265520">
    <property type="component" value="Unassembled WGS sequence"/>
</dbReference>
<evidence type="ECO:0000313" key="3">
    <source>
        <dbReference type="Proteomes" id="UP000265520"/>
    </source>
</evidence>
<dbReference type="AlphaFoldDB" id="A0A392RFT5"/>
<comment type="caution">
    <text evidence="2">The sequence shown here is derived from an EMBL/GenBank/DDBJ whole genome shotgun (WGS) entry which is preliminary data.</text>
</comment>
<feature type="non-terminal residue" evidence="2">
    <location>
        <position position="1"/>
    </location>
</feature>
<keyword evidence="3" id="KW-1185">Reference proteome</keyword>
<accession>A0A392RFT5</accession>
<reference evidence="2 3" key="1">
    <citation type="journal article" date="2018" name="Front. Plant Sci.">
        <title>Red Clover (Trifolium pratense) and Zigzag Clover (T. medium) - A Picture of Genomic Similarities and Differences.</title>
        <authorList>
            <person name="Dluhosova J."/>
            <person name="Istvanek J."/>
            <person name="Nedelnik J."/>
            <person name="Repkova J."/>
        </authorList>
    </citation>
    <scope>NUCLEOTIDE SEQUENCE [LARGE SCALE GENOMIC DNA]</scope>
    <source>
        <strain evidence="3">cv. 10/8</strain>
        <tissue evidence="2">Leaf</tissue>
    </source>
</reference>
<feature type="region of interest" description="Disordered" evidence="1">
    <location>
        <begin position="1"/>
        <end position="25"/>
    </location>
</feature>
<feature type="non-terminal residue" evidence="2">
    <location>
        <position position="115"/>
    </location>
</feature>
<proteinExistence type="predicted"/>
<organism evidence="2 3">
    <name type="scientific">Trifolium medium</name>
    <dbReference type="NCBI Taxonomy" id="97028"/>
    <lineage>
        <taxon>Eukaryota</taxon>
        <taxon>Viridiplantae</taxon>
        <taxon>Streptophyta</taxon>
        <taxon>Embryophyta</taxon>
        <taxon>Tracheophyta</taxon>
        <taxon>Spermatophyta</taxon>
        <taxon>Magnoliopsida</taxon>
        <taxon>eudicotyledons</taxon>
        <taxon>Gunneridae</taxon>
        <taxon>Pentapetalae</taxon>
        <taxon>rosids</taxon>
        <taxon>fabids</taxon>
        <taxon>Fabales</taxon>
        <taxon>Fabaceae</taxon>
        <taxon>Papilionoideae</taxon>
        <taxon>50 kb inversion clade</taxon>
        <taxon>NPAAA clade</taxon>
        <taxon>Hologalegina</taxon>
        <taxon>IRL clade</taxon>
        <taxon>Trifolieae</taxon>
        <taxon>Trifolium</taxon>
    </lineage>
</organism>
<dbReference type="EMBL" id="LXQA010215768">
    <property type="protein sequence ID" value="MCI34640.1"/>
    <property type="molecule type" value="Genomic_DNA"/>
</dbReference>
<protein>
    <submittedName>
        <fullName evidence="2">Envelope-like protein</fullName>
    </submittedName>
</protein>
<sequence>TWSKGVPPSEKKKKSLKRKEVSSSDSEYAVNEDVVATSGATVNGSSKKARTVPFVPVDNVSFHHENSASRWKFVYQRRVTIERNLSNDLLQCQDLVELIDAAGLMKTVKGLGKCY</sequence>
<name>A0A392RFT5_9FABA</name>
<evidence type="ECO:0000256" key="1">
    <source>
        <dbReference type="SAM" id="MobiDB-lite"/>
    </source>
</evidence>